<keyword evidence="3" id="KW-1185">Reference proteome</keyword>
<proteinExistence type="predicted"/>
<dbReference type="GO" id="GO:0008408">
    <property type="term" value="F:3'-5' exonuclease activity"/>
    <property type="evidence" value="ECO:0007669"/>
    <property type="project" value="InterPro"/>
</dbReference>
<dbReference type="InterPro" id="IPR036397">
    <property type="entry name" value="RNaseH_sf"/>
</dbReference>
<dbReference type="InterPro" id="IPR002562">
    <property type="entry name" value="3'-5'_exonuclease_dom"/>
</dbReference>
<evidence type="ECO:0000259" key="1">
    <source>
        <dbReference type="SMART" id="SM00474"/>
    </source>
</evidence>
<accession>A0AAV2AYD1</accession>
<dbReference type="GO" id="GO:0003676">
    <property type="term" value="F:nucleic acid binding"/>
    <property type="evidence" value="ECO:0007669"/>
    <property type="project" value="InterPro"/>
</dbReference>
<dbReference type="EMBL" id="CAXIEN010000240">
    <property type="protein sequence ID" value="CAL1288937.1"/>
    <property type="molecule type" value="Genomic_DNA"/>
</dbReference>
<evidence type="ECO:0000313" key="2">
    <source>
        <dbReference type="EMBL" id="CAL1288937.1"/>
    </source>
</evidence>
<dbReference type="InterPro" id="IPR002782">
    <property type="entry name" value="Mut7-C_RNAse_dom"/>
</dbReference>
<organism evidence="2 3">
    <name type="scientific">Larinioides sclopetarius</name>
    <dbReference type="NCBI Taxonomy" id="280406"/>
    <lineage>
        <taxon>Eukaryota</taxon>
        <taxon>Metazoa</taxon>
        <taxon>Ecdysozoa</taxon>
        <taxon>Arthropoda</taxon>
        <taxon>Chelicerata</taxon>
        <taxon>Arachnida</taxon>
        <taxon>Araneae</taxon>
        <taxon>Araneomorphae</taxon>
        <taxon>Entelegynae</taxon>
        <taxon>Araneoidea</taxon>
        <taxon>Araneidae</taxon>
        <taxon>Larinioides</taxon>
    </lineage>
</organism>
<name>A0AAV2AYD1_9ARAC</name>
<dbReference type="InterPro" id="IPR052408">
    <property type="entry name" value="Exonuclease_MUT-7-like"/>
</dbReference>
<dbReference type="PANTHER" id="PTHR47765:SF2">
    <property type="entry name" value="EXONUCLEASE MUT-7 HOMOLOG"/>
    <property type="match status" value="1"/>
</dbReference>
<dbReference type="Proteomes" id="UP001497382">
    <property type="component" value="Unassembled WGS sequence"/>
</dbReference>
<gene>
    <name evidence="2" type="ORF">LARSCL_LOCUS15649</name>
</gene>
<dbReference type="Pfam" id="PF01612">
    <property type="entry name" value="DNA_pol_A_exo1"/>
    <property type="match status" value="1"/>
</dbReference>
<evidence type="ECO:0000313" key="3">
    <source>
        <dbReference type="Proteomes" id="UP001497382"/>
    </source>
</evidence>
<comment type="caution">
    <text evidence="2">The sequence shown here is derived from an EMBL/GenBank/DDBJ whole genome shotgun (WGS) entry which is preliminary data.</text>
</comment>
<dbReference type="GO" id="GO:0006139">
    <property type="term" value="P:nucleobase-containing compound metabolic process"/>
    <property type="evidence" value="ECO:0007669"/>
    <property type="project" value="InterPro"/>
</dbReference>
<dbReference type="InterPro" id="IPR012337">
    <property type="entry name" value="RNaseH-like_sf"/>
</dbReference>
<dbReference type="SMART" id="SM00474">
    <property type="entry name" value="35EXOc"/>
    <property type="match status" value="1"/>
</dbReference>
<dbReference type="Gene3D" id="3.30.420.10">
    <property type="entry name" value="Ribonuclease H-like superfamily/Ribonuclease H"/>
    <property type="match status" value="1"/>
</dbReference>
<dbReference type="SUPFAM" id="SSF53098">
    <property type="entry name" value="Ribonuclease H-like"/>
    <property type="match status" value="1"/>
</dbReference>
<protein>
    <recommendedName>
        <fullName evidence="1">3'-5' exonuclease domain-containing protein</fullName>
    </recommendedName>
</protein>
<dbReference type="AlphaFoldDB" id="A0AAV2AYD1"/>
<feature type="domain" description="3'-5' exonuclease" evidence="1">
    <location>
        <begin position="359"/>
        <end position="559"/>
    </location>
</feature>
<dbReference type="PANTHER" id="PTHR47765">
    <property type="entry name" value="3'-5' EXONUCLEASE DOMAIN-CONTAINING PROTEIN"/>
    <property type="match status" value="1"/>
</dbReference>
<reference evidence="2 3" key="1">
    <citation type="submission" date="2024-04" db="EMBL/GenBank/DDBJ databases">
        <authorList>
            <person name="Rising A."/>
            <person name="Reimegard J."/>
            <person name="Sonavane S."/>
            <person name="Akerstrom W."/>
            <person name="Nylinder S."/>
            <person name="Hedman E."/>
            <person name="Kallberg Y."/>
        </authorList>
    </citation>
    <scope>NUCLEOTIDE SEQUENCE [LARGE SCALE GENOMIC DNA]</scope>
</reference>
<dbReference type="Pfam" id="PF01927">
    <property type="entry name" value="Mut7-C"/>
    <property type="match status" value="1"/>
</dbReference>
<sequence>MQKPVNTYRDAASTTSSYIATFEEHLKKNKTLNSVLFSVLDKQINPLSFAVDLFYCSNQKYPKKAKPGKVPVAILECLREWCNSRDVSRLLTGRLKIEALDKVLQFPSASCIKLVCEIFHLEEEKEHVKYVVSCLLSEKKFKVGYHVISALDLENEFPLESCVFPLFFLGHETYVKAYLNKAPSLQSQFIRILDNLVRNGYALREFVETLDIESVKPKGMRIDVKWVQKRFPAFIEYFNVDIRDCPNLYHSRVYGAMAYLFRRMYSEESIDYEPWEEMMLDTVGDHLDIQKALLVKLISVNEAATAFRFAELLKMNRNDWPDVMKNHPNPPPVSPIVRTSSAADNDIDYLPLRLDRSDIHLVDTPEKLIEAVDDISDNYNMVGLDCEWKPSLGIFKEKAALCQLAVWDSVYLLDILALKEYQSKQVWEYLLRKIFYNEEITKLGYGGINDLNVLIETIGCEKKGGQSYRNVVDLLSFFIKLKTHYPEVAEEIESWHPSQRVDQKGLSQLCRTVLGRPLNKAEQFSNWERRPLRERQVFYAALDAYCLLMIYEKLYPVMKKHGLDLIKVLQTKQTPFKAQKPKRSVQSSPSNQPLPIKDFKVVVDNSVGGVTKYLRLLGADVVALEDGDDHMRAVQLSGYVPPNMCFCVDNSLTAKLQISQILSHYKVECQDSDIFSRCTVCNGSNYIHVQDDELLSLWTKFVGFDADMTTIGRKNSTIYQCDVTAMDGQVHESVPVQLAAFTPSVFERIRHFFLCGGCGKVYWEGSHLSRVKKSLSKYVDVRNEDKSIYKRLLGELGSDEEETTAASKSSV</sequence>